<dbReference type="Proteomes" id="UP000334019">
    <property type="component" value="Chromosome"/>
</dbReference>
<protein>
    <submittedName>
        <fullName evidence="2">YfhO family protein</fullName>
    </submittedName>
</protein>
<dbReference type="EMBL" id="CP045851">
    <property type="protein sequence ID" value="QGG95858.1"/>
    <property type="molecule type" value="Genomic_DNA"/>
</dbReference>
<evidence type="ECO:0000313" key="3">
    <source>
        <dbReference type="Proteomes" id="UP000334019"/>
    </source>
</evidence>
<feature type="transmembrane region" description="Helical" evidence="1">
    <location>
        <begin position="255"/>
        <end position="277"/>
    </location>
</feature>
<feature type="transmembrane region" description="Helical" evidence="1">
    <location>
        <begin position="326"/>
        <end position="345"/>
    </location>
</feature>
<feature type="transmembrane region" description="Helical" evidence="1">
    <location>
        <begin position="12"/>
        <end position="35"/>
    </location>
</feature>
<dbReference type="KEGG" id="atq:GH723_12535"/>
<accession>A0A5Q2RGC8</accession>
<keyword evidence="1" id="KW-0812">Transmembrane</keyword>
<keyword evidence="3" id="KW-1185">Reference proteome</keyword>
<dbReference type="InterPro" id="IPR018580">
    <property type="entry name" value="Uncharacterised_YfhO"/>
</dbReference>
<keyword evidence="1" id="KW-0472">Membrane</keyword>
<name>A0A5Q2RGC8_9ACTN</name>
<dbReference type="Pfam" id="PF09586">
    <property type="entry name" value="YfhO"/>
    <property type="match status" value="1"/>
</dbReference>
<feature type="transmembrane region" description="Helical" evidence="1">
    <location>
        <begin position="492"/>
        <end position="513"/>
    </location>
</feature>
<evidence type="ECO:0000256" key="1">
    <source>
        <dbReference type="SAM" id="Phobius"/>
    </source>
</evidence>
<feature type="transmembrane region" description="Helical" evidence="1">
    <location>
        <begin position="390"/>
        <end position="408"/>
    </location>
</feature>
<dbReference type="RefSeq" id="WP_153759964.1">
    <property type="nucleotide sequence ID" value="NZ_CP045851.1"/>
</dbReference>
<dbReference type="PANTHER" id="PTHR38454">
    <property type="entry name" value="INTEGRAL MEMBRANE PROTEIN-RELATED"/>
    <property type="match status" value="1"/>
</dbReference>
<dbReference type="AlphaFoldDB" id="A0A5Q2RGC8"/>
<sequence length="907" mass="95525">MRGRLPSWDRWWPALLIAVVIALAIGGPLLGGAAFHGVGLTANVYPWKATASLPELLERFPPIFDTIDGSTPALIEFARQAREGDLSLWVPWEVGGRPHGGFPGIAYWTPWVLPWLVLPPWLAPAWTKALEMAVAAGATFAFCRRVGMGRLPATTGGVAFALSGFMTVWTNWPHTLTAAVIPVVFWAAERAIQERTWASLGPLALAGAWMFLSGFPAVAVFAVMTLVPYVVARLWMDASGGDGWRQQLTTTARRLAPIAAGGVGAVGLSAFALVPWARRMQGIDLGYREGLGQGSLPPSGLLTLPFGGAFGLDGGPYWGPRNIMELNAFVGVGAVFLAIVAVALLSRHPRRVVVVLFALAAVTWTLVIFTDLPPARLIRSAPLLSSNGIGRARSVLGFVMAVLAAAGLDALSRSVADEVVRSRERLRLLGGVVVATVAVAAAAVASRGRAADADQLGEWGSVMLVPGLLVLVAVGGLVVVALAGRRTWIPRVALVALLAVVAVDGTSFAHRFWPTTSRDRFFEVTPTHEFLDDHLGLDRFAAAGNTMWPGSQVAYPLRGATGHTFHADAWSDLLATADPRVMRTPTHSVLAVDAAVVSSPVLDRLAVRYFVANPEEPPLGDLVDADVASGSQVTLVPDRPLPLRWVEGDRGVVLAAAAPSGVSPEAVVEVELLDEDGNRVDRGWRRLFGAVGNDLTIVVPEVDGVTRATLTLRSPNPADAIDLTAVDGDVAPSARVVGGDDLRVVTSEGTPVYERLSVRPRFSWATSAEVLPDAGERLAALSAGLDDQVVAVEVPVEGLSAGDAAIDVTTDDGDTIDVEVDAEAAGMLVVAESFEDGWSATLDGEAVALVRVDHALMGVVVPEGRHDLALRFEPPGRQVGMAVTGATAVLLVAVAVAGRPRGAISRR</sequence>
<proteinExistence type="predicted"/>
<feature type="transmembrane region" description="Helical" evidence="1">
    <location>
        <begin position="208"/>
        <end position="235"/>
    </location>
</feature>
<reference evidence="2 3" key="1">
    <citation type="submission" date="2019-11" db="EMBL/GenBank/DDBJ databases">
        <authorList>
            <person name="He Y."/>
        </authorList>
    </citation>
    <scope>NUCLEOTIDE SEQUENCE [LARGE SCALE GENOMIC DNA]</scope>
    <source>
        <strain evidence="2 3">SCSIO 58843</strain>
    </source>
</reference>
<keyword evidence="1" id="KW-1133">Transmembrane helix</keyword>
<evidence type="ECO:0000313" key="2">
    <source>
        <dbReference type="EMBL" id="QGG95858.1"/>
    </source>
</evidence>
<feature type="transmembrane region" description="Helical" evidence="1">
    <location>
        <begin position="428"/>
        <end position="447"/>
    </location>
</feature>
<feature type="transmembrane region" description="Helical" evidence="1">
    <location>
        <begin position="155"/>
        <end position="188"/>
    </location>
</feature>
<organism evidence="2 3">
    <name type="scientific">Actinomarinicola tropica</name>
    <dbReference type="NCBI Taxonomy" id="2789776"/>
    <lineage>
        <taxon>Bacteria</taxon>
        <taxon>Bacillati</taxon>
        <taxon>Actinomycetota</taxon>
        <taxon>Acidimicrobiia</taxon>
        <taxon>Acidimicrobiales</taxon>
        <taxon>Iamiaceae</taxon>
        <taxon>Actinomarinicola</taxon>
    </lineage>
</organism>
<feature type="transmembrane region" description="Helical" evidence="1">
    <location>
        <begin position="879"/>
        <end position="898"/>
    </location>
</feature>
<feature type="transmembrane region" description="Helical" evidence="1">
    <location>
        <begin position="459"/>
        <end position="480"/>
    </location>
</feature>
<gene>
    <name evidence="2" type="ORF">GH723_12535</name>
</gene>
<feature type="transmembrane region" description="Helical" evidence="1">
    <location>
        <begin position="352"/>
        <end position="370"/>
    </location>
</feature>
<dbReference type="PANTHER" id="PTHR38454:SF1">
    <property type="entry name" value="INTEGRAL MEMBRANE PROTEIN"/>
    <property type="match status" value="1"/>
</dbReference>